<name>A0A9D1GPH2_9MOLU</name>
<evidence type="ECO:0000313" key="14">
    <source>
        <dbReference type="EMBL" id="HIT49465.1"/>
    </source>
</evidence>
<organism evidence="14 15">
    <name type="scientific">Candidatus Pelethenecus faecipullorum</name>
    <dbReference type="NCBI Taxonomy" id="2840900"/>
    <lineage>
        <taxon>Bacteria</taxon>
        <taxon>Bacillati</taxon>
        <taxon>Mycoplasmatota</taxon>
        <taxon>Mollicutes</taxon>
        <taxon>Candidatus Pelethenecus</taxon>
    </lineage>
</organism>
<evidence type="ECO:0000256" key="2">
    <source>
        <dbReference type="ARBA" id="ARBA00012118"/>
    </source>
</evidence>
<dbReference type="GO" id="GO:0046104">
    <property type="term" value="P:thymidine metabolic process"/>
    <property type="evidence" value="ECO:0007669"/>
    <property type="project" value="TreeGrafter"/>
</dbReference>
<comment type="catalytic activity">
    <reaction evidence="9 12">
        <text>thymidine + ATP = dTMP + ADP + H(+)</text>
        <dbReference type="Rhea" id="RHEA:19129"/>
        <dbReference type="ChEBI" id="CHEBI:15378"/>
        <dbReference type="ChEBI" id="CHEBI:17748"/>
        <dbReference type="ChEBI" id="CHEBI:30616"/>
        <dbReference type="ChEBI" id="CHEBI:63528"/>
        <dbReference type="ChEBI" id="CHEBI:456216"/>
        <dbReference type="EC" id="2.7.1.21"/>
    </reaction>
</comment>
<dbReference type="InterPro" id="IPR027417">
    <property type="entry name" value="P-loop_NTPase"/>
</dbReference>
<evidence type="ECO:0000256" key="4">
    <source>
        <dbReference type="ARBA" id="ARBA00022634"/>
    </source>
</evidence>
<comment type="subunit">
    <text evidence="9">Homotetramer.</text>
</comment>
<evidence type="ECO:0000256" key="5">
    <source>
        <dbReference type="ARBA" id="ARBA00022679"/>
    </source>
</evidence>
<dbReference type="SUPFAM" id="SSF57716">
    <property type="entry name" value="Glucocorticoid receptor-like (DNA-binding domain)"/>
    <property type="match status" value="1"/>
</dbReference>
<proteinExistence type="inferred from homology"/>
<evidence type="ECO:0000256" key="12">
    <source>
        <dbReference type="RuleBase" id="RU000544"/>
    </source>
</evidence>
<dbReference type="AlphaFoldDB" id="A0A9D1GPH2"/>
<evidence type="ECO:0000256" key="6">
    <source>
        <dbReference type="ARBA" id="ARBA00022741"/>
    </source>
</evidence>
<dbReference type="Proteomes" id="UP000886758">
    <property type="component" value="Unassembled WGS sequence"/>
</dbReference>
<feature type="binding site" evidence="9">
    <location>
        <begin position="89"/>
        <end position="92"/>
    </location>
    <ligand>
        <name>ATP</name>
        <dbReference type="ChEBI" id="CHEBI:30616"/>
    </ligand>
</feature>
<reference evidence="14" key="2">
    <citation type="journal article" date="2021" name="PeerJ">
        <title>Extensive microbial diversity within the chicken gut microbiome revealed by metagenomics and culture.</title>
        <authorList>
            <person name="Gilroy R."/>
            <person name="Ravi A."/>
            <person name="Getino M."/>
            <person name="Pursley I."/>
            <person name="Horton D.L."/>
            <person name="Alikhan N.F."/>
            <person name="Baker D."/>
            <person name="Gharbi K."/>
            <person name="Hall N."/>
            <person name="Watson M."/>
            <person name="Adriaenssens E.M."/>
            <person name="Foster-Nyarko E."/>
            <person name="Jarju S."/>
            <person name="Secka A."/>
            <person name="Antonio M."/>
            <person name="Oren A."/>
            <person name="Chaudhuri R.R."/>
            <person name="La Ragione R."/>
            <person name="Hildebrand F."/>
            <person name="Pallen M.J."/>
        </authorList>
    </citation>
    <scope>NUCLEOTIDE SEQUENCE</scope>
    <source>
        <strain evidence="14">ChiW17-6978</strain>
    </source>
</reference>
<gene>
    <name evidence="9" type="primary">tdk</name>
    <name evidence="14" type="ORF">IAD46_00405</name>
</gene>
<keyword evidence="4 9" id="KW-0237">DNA synthesis</keyword>
<comment type="similarity">
    <text evidence="1 9 13">Belongs to the thymidine kinase family.</text>
</comment>
<evidence type="ECO:0000256" key="1">
    <source>
        <dbReference type="ARBA" id="ARBA00007587"/>
    </source>
</evidence>
<dbReference type="Gene3D" id="3.40.50.300">
    <property type="entry name" value="P-loop containing nucleotide triphosphate hydrolases"/>
    <property type="match status" value="1"/>
</dbReference>
<dbReference type="PIRSF" id="PIRSF035805">
    <property type="entry name" value="TK_cell"/>
    <property type="match status" value="1"/>
</dbReference>
<evidence type="ECO:0000256" key="3">
    <source>
        <dbReference type="ARBA" id="ARBA00022490"/>
    </source>
</evidence>
<feature type="binding site" evidence="9">
    <location>
        <position position="149"/>
    </location>
    <ligand>
        <name>Zn(2+)</name>
        <dbReference type="ChEBI" id="CHEBI:29105"/>
    </ligand>
</feature>
<dbReference type="NCBIfam" id="NF003296">
    <property type="entry name" value="PRK04296.1-1"/>
    <property type="match status" value="1"/>
</dbReference>
<dbReference type="HAMAP" id="MF_00124">
    <property type="entry name" value="Thymidine_kinase"/>
    <property type="match status" value="1"/>
</dbReference>
<feature type="binding site" evidence="11">
    <location>
        <position position="180"/>
    </location>
    <ligand>
        <name>substrate</name>
    </ligand>
</feature>
<evidence type="ECO:0000256" key="10">
    <source>
        <dbReference type="PIRSR" id="PIRSR035805-1"/>
    </source>
</evidence>
<keyword evidence="5 9" id="KW-0808">Transferase</keyword>
<dbReference type="GO" id="GO:0005524">
    <property type="term" value="F:ATP binding"/>
    <property type="evidence" value="ECO:0007669"/>
    <property type="project" value="UniProtKB-UniRule"/>
</dbReference>
<dbReference type="InterPro" id="IPR020633">
    <property type="entry name" value="Thymidine_kinase_CS"/>
</dbReference>
<evidence type="ECO:0000313" key="15">
    <source>
        <dbReference type="Proteomes" id="UP000886758"/>
    </source>
</evidence>
<dbReference type="FunFam" id="3.40.50.300:FF:000384">
    <property type="entry name" value="Thymidine kinase"/>
    <property type="match status" value="1"/>
</dbReference>
<dbReference type="Gene3D" id="3.30.60.20">
    <property type="match status" value="1"/>
</dbReference>
<accession>A0A9D1GPH2</accession>
<protein>
    <recommendedName>
        <fullName evidence="2 9">Thymidine kinase</fullName>
        <ecNumber evidence="2 9">2.7.1.21</ecNumber>
    </recommendedName>
</protein>
<feature type="binding site" evidence="9">
    <location>
        <position position="187"/>
    </location>
    <ligand>
        <name>Zn(2+)</name>
        <dbReference type="ChEBI" id="CHEBI:29105"/>
    </ligand>
</feature>
<dbReference type="InterPro" id="IPR001267">
    <property type="entry name" value="Thymidine_kinase"/>
</dbReference>
<dbReference type="GO" id="GO:0004797">
    <property type="term" value="F:thymidine kinase activity"/>
    <property type="evidence" value="ECO:0007669"/>
    <property type="project" value="UniProtKB-UniRule"/>
</dbReference>
<keyword evidence="9" id="KW-0862">Zinc</keyword>
<feature type="binding site" evidence="9">
    <location>
        <position position="184"/>
    </location>
    <ligand>
        <name>Zn(2+)</name>
        <dbReference type="ChEBI" id="CHEBI:29105"/>
    </ligand>
</feature>
<evidence type="ECO:0000256" key="13">
    <source>
        <dbReference type="RuleBase" id="RU004165"/>
    </source>
</evidence>
<evidence type="ECO:0000256" key="8">
    <source>
        <dbReference type="ARBA" id="ARBA00022840"/>
    </source>
</evidence>
<evidence type="ECO:0000256" key="7">
    <source>
        <dbReference type="ARBA" id="ARBA00022777"/>
    </source>
</evidence>
<keyword evidence="6 9" id="KW-0547">Nucleotide-binding</keyword>
<dbReference type="SUPFAM" id="SSF52540">
    <property type="entry name" value="P-loop containing nucleoside triphosphate hydrolases"/>
    <property type="match status" value="1"/>
</dbReference>
<evidence type="ECO:0000256" key="9">
    <source>
        <dbReference type="HAMAP-Rule" id="MF_00124"/>
    </source>
</evidence>
<comment type="subcellular location">
    <subcellularLocation>
        <location evidence="9">Cytoplasm</location>
    </subcellularLocation>
</comment>
<dbReference type="EC" id="2.7.1.21" evidence="2 9"/>
<comment type="caution">
    <text evidence="14">The sequence shown here is derived from an EMBL/GenBank/DDBJ whole genome shotgun (WGS) entry which is preliminary data.</text>
</comment>
<sequence>MKYNKEQSGWIEVICGPMFAGKTEELIRRVRRMDFAKKKYLIFKPSIDNRYSTTEVVSHNQRKVKAIHLDSIADVEKWITEDIQAVVVDEVQFFDEEIISLVEGLASKGLRVICAGLDCDFRGRPFRVVADLLAIAEKTTKLTAICAVCGNEATRTQRIINGKAAYFDDPTILVGECESYEPRCRHCHEVLYRDER</sequence>
<feature type="binding site" evidence="9">
    <location>
        <begin position="16"/>
        <end position="23"/>
    </location>
    <ligand>
        <name>ATP</name>
        <dbReference type="ChEBI" id="CHEBI:30616"/>
    </ligand>
</feature>
<feature type="binding site" evidence="11">
    <location>
        <begin position="172"/>
        <end position="175"/>
    </location>
    <ligand>
        <name>substrate</name>
    </ligand>
</feature>
<dbReference type="GO" id="GO:0008270">
    <property type="term" value="F:zinc ion binding"/>
    <property type="evidence" value="ECO:0007669"/>
    <property type="project" value="UniProtKB-UniRule"/>
</dbReference>
<reference evidence="14" key="1">
    <citation type="submission" date="2020-10" db="EMBL/GenBank/DDBJ databases">
        <authorList>
            <person name="Gilroy R."/>
        </authorList>
    </citation>
    <scope>NUCLEOTIDE SEQUENCE</scope>
    <source>
        <strain evidence="14">ChiW17-6978</strain>
    </source>
</reference>
<keyword evidence="7 9" id="KW-0418">Kinase</keyword>
<dbReference type="Pfam" id="PF00265">
    <property type="entry name" value="TK"/>
    <property type="match status" value="1"/>
</dbReference>
<dbReference type="PANTHER" id="PTHR11441">
    <property type="entry name" value="THYMIDINE KINASE"/>
    <property type="match status" value="1"/>
</dbReference>
<dbReference type="PROSITE" id="PS00603">
    <property type="entry name" value="TK_CELLULAR_TYPE"/>
    <property type="match status" value="1"/>
</dbReference>
<feature type="active site" description="Proton acceptor" evidence="9 10">
    <location>
        <position position="90"/>
    </location>
</feature>
<dbReference type="GO" id="GO:0071897">
    <property type="term" value="P:DNA biosynthetic process"/>
    <property type="evidence" value="ECO:0007669"/>
    <property type="project" value="UniProtKB-KW"/>
</dbReference>
<dbReference type="EMBL" id="DVLF01000014">
    <property type="protein sequence ID" value="HIT49465.1"/>
    <property type="molecule type" value="Genomic_DNA"/>
</dbReference>
<dbReference type="PANTHER" id="PTHR11441:SF0">
    <property type="entry name" value="THYMIDINE KINASE, CYTOSOLIC"/>
    <property type="match status" value="1"/>
</dbReference>
<feature type="binding site" evidence="9">
    <location>
        <position position="146"/>
    </location>
    <ligand>
        <name>Zn(2+)</name>
        <dbReference type="ChEBI" id="CHEBI:29105"/>
    </ligand>
</feature>
<keyword evidence="8 9" id="KW-0067">ATP-binding</keyword>
<keyword evidence="3 9" id="KW-0963">Cytoplasm</keyword>
<evidence type="ECO:0000256" key="11">
    <source>
        <dbReference type="PIRSR" id="PIRSR035805-2"/>
    </source>
</evidence>
<dbReference type="GO" id="GO:0005829">
    <property type="term" value="C:cytosol"/>
    <property type="evidence" value="ECO:0007669"/>
    <property type="project" value="TreeGrafter"/>
</dbReference>
<keyword evidence="9" id="KW-0479">Metal-binding</keyword>